<evidence type="ECO:0000313" key="2">
    <source>
        <dbReference type="Proteomes" id="UP000183002"/>
    </source>
</evidence>
<gene>
    <name evidence="1" type="ORF">SAMN05216227_104118</name>
</gene>
<dbReference type="Pfam" id="PF07845">
    <property type="entry name" value="DUF1636"/>
    <property type="match status" value="1"/>
</dbReference>
<accession>A0A1H8LFD0</accession>
<reference evidence="1 2" key="1">
    <citation type="submission" date="2016-10" db="EMBL/GenBank/DDBJ databases">
        <authorList>
            <person name="de Groot N.N."/>
        </authorList>
    </citation>
    <scope>NUCLEOTIDE SEQUENCE [LARGE SCALE GENOMIC DNA]</scope>
    <source>
        <strain evidence="1 2">CGMCC 1.10836</strain>
    </source>
</reference>
<dbReference type="SUPFAM" id="SSF52833">
    <property type="entry name" value="Thioredoxin-like"/>
    <property type="match status" value="1"/>
</dbReference>
<dbReference type="OrthoDB" id="8364077at2"/>
<name>A0A1H8LFD0_9RHOB</name>
<proteinExistence type="predicted"/>
<protein>
    <submittedName>
        <fullName evidence="1">Predicted metal-binding protein</fullName>
    </submittedName>
</protein>
<organism evidence="1 2">
    <name type="scientific">Pseudorhodobacter antarcticus</name>
    <dbReference type="NCBI Taxonomy" id="1077947"/>
    <lineage>
        <taxon>Bacteria</taxon>
        <taxon>Pseudomonadati</taxon>
        <taxon>Pseudomonadota</taxon>
        <taxon>Alphaproteobacteria</taxon>
        <taxon>Rhodobacterales</taxon>
        <taxon>Paracoccaceae</taxon>
        <taxon>Pseudorhodobacter</taxon>
    </lineage>
</organism>
<dbReference type="InterPro" id="IPR012863">
    <property type="entry name" value="DUF1636"/>
</dbReference>
<dbReference type="EMBL" id="FOCO01000041">
    <property type="protein sequence ID" value="SEO03506.1"/>
    <property type="molecule type" value="Genomic_DNA"/>
</dbReference>
<dbReference type="CDD" id="cd02980">
    <property type="entry name" value="TRX_Fd_family"/>
    <property type="match status" value="1"/>
</dbReference>
<evidence type="ECO:0000313" key="1">
    <source>
        <dbReference type="EMBL" id="SEO03506.1"/>
    </source>
</evidence>
<dbReference type="RefSeq" id="WP_050519414.1">
    <property type="nucleotide sequence ID" value="NZ_FOCO01000041.1"/>
</dbReference>
<dbReference type="AlphaFoldDB" id="A0A1H8LFD0"/>
<keyword evidence="2" id="KW-1185">Reference proteome</keyword>
<dbReference type="Proteomes" id="UP000183002">
    <property type="component" value="Unassembled WGS sequence"/>
</dbReference>
<dbReference type="STRING" id="1077947.SAMN05216227_104118"/>
<sequence length="131" mass="13567">MVGHPSPEGAHHIHVCTACRNRETDELRGVALLALLAEAATKGDLPDGFTVSGINCMAGCAHPCTVGFQSAGKAAWLFGDLLPEDLADLLAFAQLYHALPDGWSRSTERPGKMAHAALARIPAGPASGVTA</sequence>
<dbReference type="InterPro" id="IPR036249">
    <property type="entry name" value="Thioredoxin-like_sf"/>
</dbReference>